<dbReference type="Proteomes" id="UP000285908">
    <property type="component" value="Unassembled WGS sequence"/>
</dbReference>
<protein>
    <submittedName>
        <fullName evidence="5">SMP-30/gluconolactonase/LRE family protein</fullName>
    </submittedName>
</protein>
<accession>A0A438AGJ9</accession>
<feature type="binding site" evidence="3">
    <location>
        <position position="200"/>
    </location>
    <ligand>
        <name>a divalent metal cation</name>
        <dbReference type="ChEBI" id="CHEBI:60240"/>
    </ligand>
</feature>
<dbReference type="InterPro" id="IPR013658">
    <property type="entry name" value="SGL"/>
</dbReference>
<evidence type="ECO:0000256" key="3">
    <source>
        <dbReference type="PIRSR" id="PIRSR605511-2"/>
    </source>
</evidence>
<evidence type="ECO:0000256" key="2">
    <source>
        <dbReference type="PIRSR" id="PIRSR605511-1"/>
    </source>
</evidence>
<dbReference type="InterPro" id="IPR005511">
    <property type="entry name" value="SMP-30"/>
</dbReference>
<feature type="domain" description="SMP-30/Gluconolactonase/LRE-like region" evidence="4">
    <location>
        <begin position="18"/>
        <end position="258"/>
    </location>
</feature>
<feature type="binding site" evidence="3">
    <location>
        <position position="150"/>
    </location>
    <ligand>
        <name>a divalent metal cation</name>
        <dbReference type="ChEBI" id="CHEBI:60240"/>
    </ligand>
</feature>
<comment type="similarity">
    <text evidence="1">Belongs to the SMP-30/CGR1 family.</text>
</comment>
<comment type="caution">
    <text evidence="5">The sequence shown here is derived from an EMBL/GenBank/DDBJ whole genome shotgun (WGS) entry which is preliminary data.</text>
</comment>
<feature type="binding site" evidence="3">
    <location>
        <position position="102"/>
    </location>
    <ligand>
        <name>substrate</name>
    </ligand>
</feature>
<evidence type="ECO:0000313" key="6">
    <source>
        <dbReference type="Proteomes" id="UP000285908"/>
    </source>
</evidence>
<feature type="active site" description="Proton donor/acceptor" evidence="2">
    <location>
        <position position="200"/>
    </location>
</feature>
<dbReference type="GO" id="GO:0019853">
    <property type="term" value="P:L-ascorbic acid biosynthetic process"/>
    <property type="evidence" value="ECO:0007669"/>
    <property type="project" value="TreeGrafter"/>
</dbReference>
<dbReference type="Gene3D" id="2.120.10.30">
    <property type="entry name" value="TolB, C-terminal domain"/>
    <property type="match status" value="1"/>
</dbReference>
<comment type="cofactor">
    <cofactor evidence="3">
        <name>Zn(2+)</name>
        <dbReference type="ChEBI" id="CHEBI:29105"/>
    </cofactor>
    <text evidence="3">Binds 1 divalent metal cation per subunit.</text>
</comment>
<dbReference type="SUPFAM" id="SSF63829">
    <property type="entry name" value="Calcium-dependent phosphotriesterase"/>
    <property type="match status" value="1"/>
</dbReference>
<keyword evidence="3" id="KW-0862">Zinc</keyword>
<keyword evidence="3" id="KW-0479">Metal-binding</keyword>
<feature type="binding site" evidence="3">
    <location>
        <position position="20"/>
    </location>
    <ligand>
        <name>a divalent metal cation</name>
        <dbReference type="ChEBI" id="CHEBI:60240"/>
    </ligand>
</feature>
<dbReference type="AlphaFoldDB" id="A0A438AGJ9"/>
<dbReference type="EMBL" id="RQXX01000003">
    <property type="protein sequence ID" value="RVV97745.1"/>
    <property type="molecule type" value="Genomic_DNA"/>
</dbReference>
<evidence type="ECO:0000256" key="1">
    <source>
        <dbReference type="ARBA" id="ARBA00008853"/>
    </source>
</evidence>
<dbReference type="PANTHER" id="PTHR10907:SF47">
    <property type="entry name" value="REGUCALCIN"/>
    <property type="match status" value="1"/>
</dbReference>
<dbReference type="OrthoDB" id="2633250at2"/>
<feature type="binding site" evidence="3">
    <location>
        <position position="104"/>
    </location>
    <ligand>
        <name>substrate</name>
    </ligand>
</feature>
<dbReference type="Pfam" id="PF08450">
    <property type="entry name" value="SGL"/>
    <property type="match status" value="1"/>
</dbReference>
<keyword evidence="6" id="KW-1185">Reference proteome</keyword>
<name>A0A438AGJ9_9RHOB</name>
<dbReference type="GO" id="GO:0005509">
    <property type="term" value="F:calcium ion binding"/>
    <property type="evidence" value="ECO:0007669"/>
    <property type="project" value="TreeGrafter"/>
</dbReference>
<dbReference type="RefSeq" id="WP_127906410.1">
    <property type="nucleotide sequence ID" value="NZ_RQXX01000003.1"/>
</dbReference>
<dbReference type="PRINTS" id="PR01790">
    <property type="entry name" value="SMP30FAMILY"/>
</dbReference>
<gene>
    <name evidence="5" type="ORF">EKE94_09645</name>
</gene>
<reference evidence="5 6" key="1">
    <citation type="submission" date="2018-11" db="EMBL/GenBank/DDBJ databases">
        <title>Mesobaculum littorinae gen. nov., sp. nov., isolated from Littorina scabra that represents a novel genus of the order Rhodobacteraceae.</title>
        <authorList>
            <person name="Li F."/>
        </authorList>
    </citation>
    <scope>NUCLEOTIDE SEQUENCE [LARGE SCALE GENOMIC DNA]</scope>
    <source>
        <strain evidence="5 6">M0103</strain>
    </source>
</reference>
<dbReference type="GO" id="GO:0004341">
    <property type="term" value="F:gluconolactonase activity"/>
    <property type="evidence" value="ECO:0007669"/>
    <property type="project" value="TreeGrafter"/>
</dbReference>
<proteinExistence type="inferred from homology"/>
<dbReference type="PANTHER" id="PTHR10907">
    <property type="entry name" value="REGUCALCIN"/>
    <property type="match status" value="1"/>
</dbReference>
<organism evidence="5 6">
    <name type="scientific">Mesobaculum littorinae</name>
    <dbReference type="NCBI Taxonomy" id="2486419"/>
    <lineage>
        <taxon>Bacteria</taxon>
        <taxon>Pseudomonadati</taxon>
        <taxon>Pseudomonadota</taxon>
        <taxon>Alphaproteobacteria</taxon>
        <taxon>Rhodobacterales</taxon>
        <taxon>Roseobacteraceae</taxon>
        <taxon>Mesobaculum</taxon>
    </lineage>
</organism>
<dbReference type="InterPro" id="IPR011042">
    <property type="entry name" value="6-blade_b-propeller_TolB-like"/>
</dbReference>
<evidence type="ECO:0000259" key="4">
    <source>
        <dbReference type="Pfam" id="PF08450"/>
    </source>
</evidence>
<evidence type="ECO:0000313" key="5">
    <source>
        <dbReference type="EMBL" id="RVV97745.1"/>
    </source>
</evidence>
<sequence length="294" mass="30910">MTASAHSVRVLHTGPDIVGEAPLWDPGSDRVWWCDIEGHAIRSIDLSGGTAQSIALDRKPSALALTAGGEVLAALGNGWSRVGADGTCTEVAAPDGPANGWRMNDGAPDMQGRFWTGTMAMPRGSGQGGALYRLDPTGPVRVLDGLRTQNGLAVSPDGRTLYLSDSDPEVCVIWAFELHRATGALSNRRVFHRPATGRPDGAAMDAEGCYWFAAIDAGRIVRVSPEGRELMHVDLPVSRPTNLCFAGPDMRTLCVTSMSVLPEGRTAAEEPRAGALLALDAGVAGLPVPRVRGP</sequence>